<dbReference type="EMBL" id="BAABME010008509">
    <property type="protein sequence ID" value="GAA0173239.1"/>
    <property type="molecule type" value="Genomic_DNA"/>
</dbReference>
<evidence type="ECO:0000313" key="2">
    <source>
        <dbReference type="Proteomes" id="UP001454036"/>
    </source>
</evidence>
<comment type="caution">
    <text evidence="1">The sequence shown here is derived from an EMBL/GenBank/DDBJ whole genome shotgun (WGS) entry which is preliminary data.</text>
</comment>
<dbReference type="Proteomes" id="UP001454036">
    <property type="component" value="Unassembled WGS sequence"/>
</dbReference>
<evidence type="ECO:0000313" key="1">
    <source>
        <dbReference type="EMBL" id="GAA0173239.1"/>
    </source>
</evidence>
<gene>
    <name evidence="1" type="ORF">LIER_26896</name>
</gene>
<proteinExistence type="predicted"/>
<reference evidence="1 2" key="1">
    <citation type="submission" date="2024-01" db="EMBL/GenBank/DDBJ databases">
        <title>The complete chloroplast genome sequence of Lithospermum erythrorhizon: insights into the phylogenetic relationship among Boraginaceae species and the maternal lineages of purple gromwells.</title>
        <authorList>
            <person name="Okada T."/>
            <person name="Watanabe K."/>
        </authorList>
    </citation>
    <scope>NUCLEOTIDE SEQUENCE [LARGE SCALE GENOMIC DNA]</scope>
</reference>
<protein>
    <submittedName>
        <fullName evidence="1">Uncharacterized protein</fullName>
    </submittedName>
</protein>
<dbReference type="AlphaFoldDB" id="A0AAV3RA15"/>
<accession>A0AAV3RA15</accession>
<name>A0AAV3RA15_LITER</name>
<sequence length="117" mass="13045">MSDLGDGTICSSQDQDDRVCVFMMLGYFDCSWAIHAVDLSGGKHIEGYSKSDPSSAHSVSSEKYSPTGFTAQQLVAQEFSKDNKYRERLVLGRTDCAISHVRHILREHEIAKNVKDC</sequence>
<keyword evidence="2" id="KW-1185">Reference proteome</keyword>
<organism evidence="1 2">
    <name type="scientific">Lithospermum erythrorhizon</name>
    <name type="common">Purple gromwell</name>
    <name type="synonym">Lithospermum officinale var. erythrorhizon</name>
    <dbReference type="NCBI Taxonomy" id="34254"/>
    <lineage>
        <taxon>Eukaryota</taxon>
        <taxon>Viridiplantae</taxon>
        <taxon>Streptophyta</taxon>
        <taxon>Embryophyta</taxon>
        <taxon>Tracheophyta</taxon>
        <taxon>Spermatophyta</taxon>
        <taxon>Magnoliopsida</taxon>
        <taxon>eudicotyledons</taxon>
        <taxon>Gunneridae</taxon>
        <taxon>Pentapetalae</taxon>
        <taxon>asterids</taxon>
        <taxon>lamiids</taxon>
        <taxon>Boraginales</taxon>
        <taxon>Boraginaceae</taxon>
        <taxon>Boraginoideae</taxon>
        <taxon>Lithospermeae</taxon>
        <taxon>Lithospermum</taxon>
    </lineage>
</organism>